<gene>
    <name evidence="1" type="ORF">PMAYCL1PPCAC_28123</name>
</gene>
<name>A0AAN5I9Q4_9BILA</name>
<protein>
    <submittedName>
        <fullName evidence="1">Uncharacterized protein</fullName>
    </submittedName>
</protein>
<feature type="non-terminal residue" evidence="1">
    <location>
        <position position="1"/>
    </location>
</feature>
<evidence type="ECO:0000313" key="1">
    <source>
        <dbReference type="EMBL" id="GMR57928.1"/>
    </source>
</evidence>
<organism evidence="1 2">
    <name type="scientific">Pristionchus mayeri</name>
    <dbReference type="NCBI Taxonomy" id="1317129"/>
    <lineage>
        <taxon>Eukaryota</taxon>
        <taxon>Metazoa</taxon>
        <taxon>Ecdysozoa</taxon>
        <taxon>Nematoda</taxon>
        <taxon>Chromadorea</taxon>
        <taxon>Rhabditida</taxon>
        <taxon>Rhabditina</taxon>
        <taxon>Diplogasteromorpha</taxon>
        <taxon>Diplogasteroidea</taxon>
        <taxon>Neodiplogasteridae</taxon>
        <taxon>Pristionchus</taxon>
    </lineage>
</organism>
<dbReference type="Proteomes" id="UP001328107">
    <property type="component" value="Unassembled WGS sequence"/>
</dbReference>
<evidence type="ECO:0000313" key="2">
    <source>
        <dbReference type="Proteomes" id="UP001328107"/>
    </source>
</evidence>
<reference evidence="2" key="1">
    <citation type="submission" date="2022-10" db="EMBL/GenBank/DDBJ databases">
        <title>Genome assembly of Pristionchus species.</title>
        <authorList>
            <person name="Yoshida K."/>
            <person name="Sommer R.J."/>
        </authorList>
    </citation>
    <scope>NUCLEOTIDE SEQUENCE [LARGE SCALE GENOMIC DNA]</scope>
    <source>
        <strain evidence="2">RS5460</strain>
    </source>
</reference>
<accession>A0AAN5I9Q4</accession>
<proteinExistence type="predicted"/>
<comment type="caution">
    <text evidence="1">The sequence shown here is derived from an EMBL/GenBank/DDBJ whole genome shotgun (WGS) entry which is preliminary data.</text>
</comment>
<dbReference type="EMBL" id="BTRK01000006">
    <property type="protein sequence ID" value="GMR57928.1"/>
    <property type="molecule type" value="Genomic_DNA"/>
</dbReference>
<keyword evidence="2" id="KW-1185">Reference proteome</keyword>
<sequence>LIATHAFSLMTTGEYIRIRCEGRAKCFNADCDVAHELQRCIEMAATHVAIVMSACTGANCPQSEAEASEPKPKRPLLQRRVLIEGYHPDFCKSVW</sequence>
<dbReference type="AlphaFoldDB" id="A0AAN5I9Q4"/>